<gene>
    <name evidence="1" type="ORF">PCO31111_01051</name>
</gene>
<evidence type="ECO:0000313" key="1">
    <source>
        <dbReference type="EMBL" id="VVD79651.1"/>
    </source>
</evidence>
<organism evidence="1 2">
    <name type="scientific">Pandoraea communis</name>
    <dbReference type="NCBI Taxonomy" id="2508297"/>
    <lineage>
        <taxon>Bacteria</taxon>
        <taxon>Pseudomonadati</taxon>
        <taxon>Pseudomonadota</taxon>
        <taxon>Betaproteobacteria</taxon>
        <taxon>Burkholderiales</taxon>
        <taxon>Burkholderiaceae</taxon>
        <taxon>Pandoraea</taxon>
    </lineage>
</organism>
<dbReference type="EMBL" id="CABPSE010000002">
    <property type="protein sequence ID" value="VVD79651.1"/>
    <property type="molecule type" value="Genomic_DNA"/>
</dbReference>
<sequence length="47" mass="5394">MRTLIAWVNVRKPRIRSVLRIEGAAPQRPPILSLSADFLAYCRLESE</sequence>
<evidence type="ECO:0000313" key="2">
    <source>
        <dbReference type="Proteomes" id="UP000383971"/>
    </source>
</evidence>
<keyword evidence="2" id="KW-1185">Reference proteome</keyword>
<dbReference type="Proteomes" id="UP000383971">
    <property type="component" value="Unassembled WGS sequence"/>
</dbReference>
<proteinExistence type="predicted"/>
<name>A0A5E4SWY2_9BURK</name>
<protein>
    <submittedName>
        <fullName evidence="1">Uncharacterized protein</fullName>
    </submittedName>
</protein>
<accession>A0A5E4SWY2</accession>
<reference evidence="1 2" key="1">
    <citation type="submission" date="2019-08" db="EMBL/GenBank/DDBJ databases">
        <authorList>
            <person name="Peeters C."/>
        </authorList>
    </citation>
    <scope>NUCLEOTIDE SEQUENCE [LARGE SCALE GENOMIC DNA]</scope>
    <source>
        <strain evidence="1 2">LMG 31111</strain>
    </source>
</reference>
<dbReference type="AlphaFoldDB" id="A0A5E4SWY2"/>